<keyword evidence="2" id="KW-1185">Reference proteome</keyword>
<evidence type="ECO:0000313" key="2">
    <source>
        <dbReference type="Proteomes" id="UP000789390"/>
    </source>
</evidence>
<organism evidence="1 2">
    <name type="scientific">Daphnia galeata</name>
    <dbReference type="NCBI Taxonomy" id="27404"/>
    <lineage>
        <taxon>Eukaryota</taxon>
        <taxon>Metazoa</taxon>
        <taxon>Ecdysozoa</taxon>
        <taxon>Arthropoda</taxon>
        <taxon>Crustacea</taxon>
        <taxon>Branchiopoda</taxon>
        <taxon>Diplostraca</taxon>
        <taxon>Cladocera</taxon>
        <taxon>Anomopoda</taxon>
        <taxon>Daphniidae</taxon>
        <taxon>Daphnia</taxon>
    </lineage>
</organism>
<dbReference type="AlphaFoldDB" id="A0A8J2WJZ2"/>
<comment type="caution">
    <text evidence="1">The sequence shown here is derived from an EMBL/GenBank/DDBJ whole genome shotgun (WGS) entry which is preliminary data.</text>
</comment>
<sequence length="78" mass="9134">MTLFDRHMTSRLSQPYAFIRSFILSVDQKKWLEACKLTLISRSRIFRSSRHHVFPALLFSLFKSPSIDTEAQFSISPL</sequence>
<dbReference type="EMBL" id="CAKKLH010000057">
    <property type="protein sequence ID" value="CAH0101474.1"/>
    <property type="molecule type" value="Genomic_DNA"/>
</dbReference>
<name>A0A8J2WJZ2_9CRUS</name>
<proteinExistence type="predicted"/>
<protein>
    <submittedName>
        <fullName evidence="1">Uncharacterized protein</fullName>
    </submittedName>
</protein>
<evidence type="ECO:0000313" key="1">
    <source>
        <dbReference type="EMBL" id="CAH0101474.1"/>
    </source>
</evidence>
<dbReference type="Proteomes" id="UP000789390">
    <property type="component" value="Unassembled WGS sequence"/>
</dbReference>
<reference evidence="1" key="1">
    <citation type="submission" date="2021-11" db="EMBL/GenBank/DDBJ databases">
        <authorList>
            <person name="Schell T."/>
        </authorList>
    </citation>
    <scope>NUCLEOTIDE SEQUENCE</scope>
    <source>
        <strain evidence="1">M5</strain>
    </source>
</reference>
<accession>A0A8J2WJZ2</accession>
<gene>
    <name evidence="1" type="ORF">DGAL_LOCUS3806</name>
</gene>